<evidence type="ECO:0000313" key="7">
    <source>
        <dbReference type="Proteomes" id="UP000694888"/>
    </source>
</evidence>
<dbReference type="Gene3D" id="3.40.309.10">
    <property type="entry name" value="Aldehyde Dehydrogenase, Chain A, domain 2"/>
    <property type="match status" value="1"/>
</dbReference>
<name>A0ABM0K0B0_APLCA</name>
<gene>
    <name evidence="8" type="primary">LOC101849560</name>
</gene>
<keyword evidence="7" id="KW-1185">Reference proteome</keyword>
<dbReference type="PANTHER" id="PTHR43720:SF2">
    <property type="entry name" value="2-AMINOMUCONIC SEMIALDEHYDE DEHYDROGENASE"/>
    <property type="match status" value="1"/>
</dbReference>
<dbReference type="GeneID" id="101849560"/>
<feature type="domain" description="Aldehyde dehydrogenase" evidence="6">
    <location>
        <begin position="23"/>
        <end position="483"/>
    </location>
</feature>
<dbReference type="InterPro" id="IPR029510">
    <property type="entry name" value="Ald_DH_CS_GLU"/>
</dbReference>
<keyword evidence="2 5" id="KW-0560">Oxidoreductase</keyword>
<dbReference type="InterPro" id="IPR016163">
    <property type="entry name" value="Ald_DH_C"/>
</dbReference>
<feature type="active site" evidence="4">
    <location>
        <position position="253"/>
    </location>
</feature>
<dbReference type="Proteomes" id="UP000694888">
    <property type="component" value="Unplaced"/>
</dbReference>
<dbReference type="Pfam" id="PF00171">
    <property type="entry name" value="Aldedh"/>
    <property type="match status" value="1"/>
</dbReference>
<dbReference type="PROSITE" id="PS00687">
    <property type="entry name" value="ALDEHYDE_DEHYDR_GLU"/>
    <property type="match status" value="1"/>
</dbReference>
<dbReference type="CDD" id="cd07093">
    <property type="entry name" value="ALDH_F8_HMSADH"/>
    <property type="match status" value="1"/>
</dbReference>
<reference evidence="8" key="1">
    <citation type="submission" date="2025-08" db="UniProtKB">
        <authorList>
            <consortium name="RefSeq"/>
        </authorList>
    </citation>
    <scope>IDENTIFICATION</scope>
</reference>
<dbReference type="PROSITE" id="PS00070">
    <property type="entry name" value="ALDEHYDE_DEHYDR_CYS"/>
    <property type="match status" value="1"/>
</dbReference>
<evidence type="ECO:0000256" key="2">
    <source>
        <dbReference type="ARBA" id="ARBA00023002"/>
    </source>
</evidence>
<dbReference type="Gene3D" id="3.40.605.10">
    <property type="entry name" value="Aldehyde Dehydrogenase, Chain A, domain 1"/>
    <property type="match status" value="1"/>
</dbReference>
<dbReference type="InterPro" id="IPR016161">
    <property type="entry name" value="Ald_DH/histidinol_DH"/>
</dbReference>
<dbReference type="SUPFAM" id="SSF53720">
    <property type="entry name" value="ALDH-like"/>
    <property type="match status" value="1"/>
</dbReference>
<dbReference type="PANTHER" id="PTHR43720">
    <property type="entry name" value="2-AMINOMUCONIC SEMIALDEHYDE DEHYDROGENASE"/>
    <property type="match status" value="1"/>
</dbReference>
<organism evidence="7 8">
    <name type="scientific">Aplysia californica</name>
    <name type="common">California sea hare</name>
    <dbReference type="NCBI Taxonomy" id="6500"/>
    <lineage>
        <taxon>Eukaryota</taxon>
        <taxon>Metazoa</taxon>
        <taxon>Spiralia</taxon>
        <taxon>Lophotrochozoa</taxon>
        <taxon>Mollusca</taxon>
        <taxon>Gastropoda</taxon>
        <taxon>Heterobranchia</taxon>
        <taxon>Euthyneura</taxon>
        <taxon>Tectipleura</taxon>
        <taxon>Aplysiida</taxon>
        <taxon>Aplysioidea</taxon>
        <taxon>Aplysiidae</taxon>
        <taxon>Aplysia</taxon>
    </lineage>
</organism>
<evidence type="ECO:0000259" key="6">
    <source>
        <dbReference type="Pfam" id="PF00171"/>
    </source>
</evidence>
<dbReference type="InterPro" id="IPR016160">
    <property type="entry name" value="Ald_DH_CS_CYS"/>
</dbReference>
<accession>A0ABM0K0B0</accession>
<evidence type="ECO:0000256" key="3">
    <source>
        <dbReference type="ARBA" id="ARBA00023027"/>
    </source>
</evidence>
<dbReference type="InterPro" id="IPR015590">
    <property type="entry name" value="Aldehyde_DH_dom"/>
</dbReference>
<dbReference type="InterPro" id="IPR016162">
    <property type="entry name" value="Ald_DH_N"/>
</dbReference>
<evidence type="ECO:0000256" key="4">
    <source>
        <dbReference type="PROSITE-ProRule" id="PRU10007"/>
    </source>
</evidence>
<dbReference type="RefSeq" id="XP_005105733.1">
    <property type="nucleotide sequence ID" value="XM_005105676.3"/>
</dbReference>
<evidence type="ECO:0000313" key="8">
    <source>
        <dbReference type="RefSeq" id="XP_005105733.1"/>
    </source>
</evidence>
<protein>
    <submittedName>
        <fullName evidence="8">2-aminomuconic semialdehyde dehydrogenase</fullName>
    </submittedName>
</protein>
<evidence type="ECO:0000256" key="5">
    <source>
        <dbReference type="RuleBase" id="RU003345"/>
    </source>
</evidence>
<proteinExistence type="inferred from homology"/>
<comment type="similarity">
    <text evidence="1 5">Belongs to the aldehyde dehydrogenase family.</text>
</comment>
<keyword evidence="3" id="KW-0520">NAD</keyword>
<evidence type="ECO:0000256" key="1">
    <source>
        <dbReference type="ARBA" id="ARBA00009986"/>
    </source>
</evidence>
<sequence>MSAASDPVIVNNFIDGDFCGTDEYLDSFDPSTGQVWAKVSNSSAKDVDKAVEAAQRAFPEWSELPVEKRSEVMQKIADLIESRLDEIAEVESKDQGKPLWLAKRVDISRTVHNFRYFATYALHDVNSSKIQAGFNATNYTVKCPVGVAGLISPWNLPLYLLSFKLAPAIVCGNTVVAKPSEMTSVSCQKLCQVFQDAGLPKGVINLVFGYGKTAGQAIVEHPGIPLVSFTGGTATAEHIRRSAAHLCKKFSLELGGKNPAIIFDDCNFDKCVETTIRSSFMNQGEICLCTSRIFVQRSIYSKFVEAFVEKAKALTVGDPKDINTFCGALISQQHREKVVGYIEGARKAGATIKCGHGITPLELPPRCQNGYFVRPTVITDVDDAAPCMKEEIFGPVTCIVPFDDEKEVIARANSVKYGLAACLWTENASRVHRVSPKIDAGTVWVNCWLVRCLDMPFGGVKESGSGREGGKYSTEFFTEEKTICIQH</sequence>